<dbReference type="InterPro" id="IPR050330">
    <property type="entry name" value="Bact_OuterMem_StrucFunc"/>
</dbReference>
<dbReference type="Pfam" id="PF13677">
    <property type="entry name" value="MotB_plug"/>
    <property type="match status" value="1"/>
</dbReference>
<feature type="transmembrane region" description="Helical" evidence="10">
    <location>
        <begin position="12"/>
        <end position="35"/>
    </location>
</feature>
<comment type="similarity">
    <text evidence="3">Belongs to the MotB family.</text>
</comment>
<comment type="subcellular location">
    <subcellularLocation>
        <location evidence="1">Cell membrane</location>
        <topology evidence="1">Single-pass membrane protein</topology>
    </subcellularLocation>
    <subcellularLocation>
        <location evidence="2">Cell outer membrane</location>
    </subcellularLocation>
</comment>
<dbReference type="Gene3D" id="3.30.1330.60">
    <property type="entry name" value="OmpA-like domain"/>
    <property type="match status" value="1"/>
</dbReference>
<evidence type="ECO:0000256" key="6">
    <source>
        <dbReference type="ARBA" id="ARBA00022989"/>
    </source>
</evidence>
<evidence type="ECO:0000256" key="4">
    <source>
        <dbReference type="ARBA" id="ARBA00022475"/>
    </source>
</evidence>
<keyword evidence="7 9" id="KW-0472">Membrane</keyword>
<keyword evidence="12" id="KW-0969">Cilium</keyword>
<reference evidence="12 13" key="1">
    <citation type="submission" date="2018-06" db="EMBL/GenBank/DDBJ databases">
        <title>Extensive metabolic versatility and redundancy in microbially diverse, dynamic hydrothermal sediments.</title>
        <authorList>
            <person name="Dombrowski N."/>
            <person name="Teske A."/>
            <person name="Baker B.J."/>
        </authorList>
    </citation>
    <scope>NUCLEOTIDE SEQUENCE [LARGE SCALE GENOMIC DNA]</scope>
    <source>
        <strain evidence="12">B3_G15</strain>
    </source>
</reference>
<dbReference type="PANTHER" id="PTHR30329">
    <property type="entry name" value="STATOR ELEMENT OF FLAGELLAR MOTOR COMPLEX"/>
    <property type="match status" value="1"/>
</dbReference>
<keyword evidence="8" id="KW-0998">Cell outer membrane</keyword>
<dbReference type="PRINTS" id="PR01021">
    <property type="entry name" value="OMPADOMAIN"/>
</dbReference>
<dbReference type="Pfam" id="PF00691">
    <property type="entry name" value="OmpA"/>
    <property type="match status" value="1"/>
</dbReference>
<organism evidence="12 13">
    <name type="scientific">Aerophobetes bacterium</name>
    <dbReference type="NCBI Taxonomy" id="2030807"/>
    <lineage>
        <taxon>Bacteria</taxon>
        <taxon>Candidatus Aerophobota</taxon>
    </lineage>
</organism>
<dbReference type="InterPro" id="IPR006664">
    <property type="entry name" value="OMP_bac"/>
</dbReference>
<sequence length="222" mass="24517">MRKKDSEQSQDPVWLTTFADAMSLMLTFFVMLYAATTLDKSKLEPALGSLKGALGIMEKTKPAIVSTPEIVKESEQIAEKIQHFAVSQGLEKEIRVKVVRGGVRVSLASPILFDLGKAELKPGILPLLDEIAGTLKGIPNEIVIEGHTDNLPIHTERFPSNWELSAARAISVARHFIKKGLAPSRIGVVGYADSRPLFPNDTPEHRARNRRVEIFIREKDAA</sequence>
<keyword evidence="5 10" id="KW-0812">Transmembrane</keyword>
<evidence type="ECO:0000256" key="10">
    <source>
        <dbReference type="SAM" id="Phobius"/>
    </source>
</evidence>
<evidence type="ECO:0000256" key="2">
    <source>
        <dbReference type="ARBA" id="ARBA00004442"/>
    </source>
</evidence>
<evidence type="ECO:0000313" key="13">
    <source>
        <dbReference type="Proteomes" id="UP000280417"/>
    </source>
</evidence>
<dbReference type="Proteomes" id="UP000280417">
    <property type="component" value="Unassembled WGS sequence"/>
</dbReference>
<dbReference type="CDD" id="cd07185">
    <property type="entry name" value="OmpA_C-like"/>
    <property type="match status" value="1"/>
</dbReference>
<proteinExistence type="inferred from homology"/>
<evidence type="ECO:0000256" key="1">
    <source>
        <dbReference type="ARBA" id="ARBA00004162"/>
    </source>
</evidence>
<dbReference type="SUPFAM" id="SSF103088">
    <property type="entry name" value="OmpA-like"/>
    <property type="match status" value="1"/>
</dbReference>
<keyword evidence="6 10" id="KW-1133">Transmembrane helix</keyword>
<comment type="caution">
    <text evidence="12">The sequence shown here is derived from an EMBL/GenBank/DDBJ whole genome shotgun (WGS) entry which is preliminary data.</text>
</comment>
<dbReference type="EMBL" id="QMQA01000250">
    <property type="protein sequence ID" value="RLE11450.1"/>
    <property type="molecule type" value="Genomic_DNA"/>
</dbReference>
<evidence type="ECO:0000313" key="12">
    <source>
        <dbReference type="EMBL" id="RLE11450.1"/>
    </source>
</evidence>
<dbReference type="PANTHER" id="PTHR30329:SF21">
    <property type="entry name" value="LIPOPROTEIN YIAD-RELATED"/>
    <property type="match status" value="1"/>
</dbReference>
<evidence type="ECO:0000256" key="3">
    <source>
        <dbReference type="ARBA" id="ARBA00008914"/>
    </source>
</evidence>
<gene>
    <name evidence="12" type="ORF">DRJ04_08035</name>
</gene>
<evidence type="ECO:0000256" key="9">
    <source>
        <dbReference type="PROSITE-ProRule" id="PRU00473"/>
    </source>
</evidence>
<dbReference type="GO" id="GO:0009279">
    <property type="term" value="C:cell outer membrane"/>
    <property type="evidence" value="ECO:0007669"/>
    <property type="project" value="UniProtKB-SubCell"/>
</dbReference>
<keyword evidence="12" id="KW-0966">Cell projection</keyword>
<evidence type="ECO:0000256" key="8">
    <source>
        <dbReference type="ARBA" id="ARBA00023237"/>
    </source>
</evidence>
<evidence type="ECO:0000259" key="11">
    <source>
        <dbReference type="PROSITE" id="PS51123"/>
    </source>
</evidence>
<dbReference type="InterPro" id="IPR006665">
    <property type="entry name" value="OmpA-like"/>
</dbReference>
<keyword evidence="4" id="KW-1003">Cell membrane</keyword>
<accession>A0A662D6P5</accession>
<name>A0A662D6P5_UNCAE</name>
<protein>
    <submittedName>
        <fullName evidence="12">Flagellar motor protein MotB</fullName>
    </submittedName>
</protein>
<evidence type="ECO:0000256" key="7">
    <source>
        <dbReference type="ARBA" id="ARBA00023136"/>
    </source>
</evidence>
<dbReference type="InterPro" id="IPR036737">
    <property type="entry name" value="OmpA-like_sf"/>
</dbReference>
<feature type="domain" description="OmpA-like" evidence="11">
    <location>
        <begin position="100"/>
        <end position="220"/>
    </location>
</feature>
<dbReference type="PROSITE" id="PS51123">
    <property type="entry name" value="OMPA_2"/>
    <property type="match status" value="1"/>
</dbReference>
<evidence type="ECO:0000256" key="5">
    <source>
        <dbReference type="ARBA" id="ARBA00022692"/>
    </source>
</evidence>
<dbReference type="AlphaFoldDB" id="A0A662D6P5"/>
<dbReference type="InterPro" id="IPR025713">
    <property type="entry name" value="MotB-like_N_dom"/>
</dbReference>
<dbReference type="GO" id="GO:0005886">
    <property type="term" value="C:plasma membrane"/>
    <property type="evidence" value="ECO:0007669"/>
    <property type="project" value="UniProtKB-SubCell"/>
</dbReference>
<keyword evidence="12" id="KW-0282">Flagellum</keyword>